<protein>
    <submittedName>
        <fullName evidence="5">Uncharacterized protein</fullName>
    </submittedName>
</protein>
<evidence type="ECO:0000256" key="2">
    <source>
        <dbReference type="ARBA" id="ARBA00023157"/>
    </source>
</evidence>
<dbReference type="InterPro" id="IPR035957">
    <property type="entry name" value="Crust_neurohorm_sf"/>
</dbReference>
<feature type="disulfide bond" evidence="3">
    <location>
        <begin position="53"/>
        <end position="91"/>
    </location>
</feature>
<dbReference type="GO" id="GO:0007623">
    <property type="term" value="P:circadian rhythm"/>
    <property type="evidence" value="ECO:0007669"/>
    <property type="project" value="TreeGrafter"/>
</dbReference>
<dbReference type="PANTHER" id="PTHR35981">
    <property type="entry name" value="ION TRANSPORT PEPTIDE, ISOFORM C"/>
    <property type="match status" value="1"/>
</dbReference>
<dbReference type="Proteomes" id="UP000614601">
    <property type="component" value="Unassembled WGS sequence"/>
</dbReference>
<comment type="caution">
    <text evidence="5">The sequence shown here is derived from an EMBL/GenBank/DDBJ whole genome shotgun (WGS) entry which is preliminary data.</text>
</comment>
<dbReference type="Pfam" id="PF01147">
    <property type="entry name" value="Crust_neurohorm"/>
    <property type="match status" value="1"/>
</dbReference>
<feature type="signal peptide" evidence="4">
    <location>
        <begin position="1"/>
        <end position="26"/>
    </location>
</feature>
<evidence type="ECO:0000313" key="6">
    <source>
        <dbReference type="Proteomes" id="UP000614601"/>
    </source>
</evidence>
<gene>
    <name evidence="5" type="ORF">BOKJ2_LOCUS7963</name>
</gene>
<dbReference type="InterPro" id="IPR031098">
    <property type="entry name" value="Crust_neurohorm"/>
</dbReference>
<feature type="chain" id="PRO_5036221185" evidence="4">
    <location>
        <begin position="27"/>
        <end position="120"/>
    </location>
</feature>
<evidence type="ECO:0000256" key="1">
    <source>
        <dbReference type="ARBA" id="ARBA00005447"/>
    </source>
</evidence>
<feature type="disulfide bond" evidence="3">
    <location>
        <begin position="72"/>
        <end position="100"/>
    </location>
</feature>
<feature type="disulfide bond" evidence="3">
    <location>
        <begin position="69"/>
        <end position="87"/>
    </location>
</feature>
<dbReference type="AlphaFoldDB" id="A0A811KUR8"/>
<proteinExistence type="inferred from homology"/>
<keyword evidence="4" id="KW-0732">Signal</keyword>
<sequence length="120" mass="13822">MQLLGKLSTIPRYVSLLLLTILLVTGAVMDDGLDVLNDKPTDPINNIDLGNGCNIYTNEGLHVVLDRICTLCHEMYSDTNPNMRSQCRMNCFRNEQFKKCLLVFRPARSLHRRDVLRQNW</sequence>
<reference evidence="5" key="1">
    <citation type="submission" date="2020-09" db="EMBL/GenBank/DDBJ databases">
        <authorList>
            <person name="Kikuchi T."/>
        </authorList>
    </citation>
    <scope>NUCLEOTIDE SEQUENCE</scope>
    <source>
        <strain evidence="5">SH1</strain>
    </source>
</reference>
<dbReference type="PROSITE" id="PS01250">
    <property type="entry name" value="CHH_MIH_GIH"/>
    <property type="match status" value="1"/>
</dbReference>
<dbReference type="OrthoDB" id="6365952at2759"/>
<keyword evidence="2 3" id="KW-1015">Disulfide bond</keyword>
<dbReference type="GO" id="GO:0005184">
    <property type="term" value="F:neuropeptide hormone activity"/>
    <property type="evidence" value="ECO:0007669"/>
    <property type="project" value="InterPro"/>
</dbReference>
<accession>A0A811KUR8</accession>
<evidence type="ECO:0000256" key="4">
    <source>
        <dbReference type="SAM" id="SignalP"/>
    </source>
</evidence>
<dbReference type="GO" id="GO:0005576">
    <property type="term" value="C:extracellular region"/>
    <property type="evidence" value="ECO:0007669"/>
    <property type="project" value="InterPro"/>
</dbReference>
<evidence type="ECO:0000313" key="5">
    <source>
        <dbReference type="EMBL" id="CAD5218753.1"/>
    </source>
</evidence>
<comment type="similarity">
    <text evidence="1">Belongs to the arthropod CHH/MIH/GIH/VIH hormone family.</text>
</comment>
<dbReference type="EMBL" id="CAJFDH010000004">
    <property type="protein sequence ID" value="CAD5218753.1"/>
    <property type="molecule type" value="Genomic_DNA"/>
</dbReference>
<dbReference type="Proteomes" id="UP000783686">
    <property type="component" value="Unassembled WGS sequence"/>
</dbReference>
<dbReference type="EMBL" id="CAJFCW020000004">
    <property type="protein sequence ID" value="CAG9111595.1"/>
    <property type="molecule type" value="Genomic_DNA"/>
</dbReference>
<dbReference type="Gene3D" id="1.10.2010.10">
    <property type="entry name" value="Crustacean CHH/MIH/GIH neurohormone"/>
    <property type="match status" value="1"/>
</dbReference>
<dbReference type="SUPFAM" id="SSF81778">
    <property type="entry name" value="Crustacean CHH/MIH/GIH neurohormone"/>
    <property type="match status" value="1"/>
</dbReference>
<dbReference type="PANTHER" id="PTHR35981:SF2">
    <property type="entry name" value="ION TRANSPORT PEPTIDE, ISOFORM C"/>
    <property type="match status" value="1"/>
</dbReference>
<name>A0A811KUR8_9BILA</name>
<organism evidence="5 6">
    <name type="scientific">Bursaphelenchus okinawaensis</name>
    <dbReference type="NCBI Taxonomy" id="465554"/>
    <lineage>
        <taxon>Eukaryota</taxon>
        <taxon>Metazoa</taxon>
        <taxon>Ecdysozoa</taxon>
        <taxon>Nematoda</taxon>
        <taxon>Chromadorea</taxon>
        <taxon>Rhabditida</taxon>
        <taxon>Tylenchina</taxon>
        <taxon>Tylenchomorpha</taxon>
        <taxon>Aphelenchoidea</taxon>
        <taxon>Aphelenchoididae</taxon>
        <taxon>Bursaphelenchus</taxon>
    </lineage>
</organism>
<evidence type="ECO:0000256" key="3">
    <source>
        <dbReference type="PIRSR" id="PIRSR631098-51"/>
    </source>
</evidence>
<dbReference type="InterPro" id="IPR018251">
    <property type="entry name" value="Crust_neurhormone_CS"/>
</dbReference>
<keyword evidence="6" id="KW-1185">Reference proteome</keyword>